<dbReference type="AlphaFoldDB" id="A0A7R9HBN6"/>
<evidence type="ECO:0000313" key="1">
    <source>
        <dbReference type="EMBL" id="CAD7415962.1"/>
    </source>
</evidence>
<organism evidence="1">
    <name type="scientific">Timema poppense</name>
    <name type="common">Walking stick</name>
    <dbReference type="NCBI Taxonomy" id="170557"/>
    <lineage>
        <taxon>Eukaryota</taxon>
        <taxon>Metazoa</taxon>
        <taxon>Ecdysozoa</taxon>
        <taxon>Arthropoda</taxon>
        <taxon>Hexapoda</taxon>
        <taxon>Insecta</taxon>
        <taxon>Pterygota</taxon>
        <taxon>Neoptera</taxon>
        <taxon>Polyneoptera</taxon>
        <taxon>Phasmatodea</taxon>
        <taxon>Timematodea</taxon>
        <taxon>Timematoidea</taxon>
        <taxon>Timematidae</taxon>
        <taxon>Timema</taxon>
    </lineage>
</organism>
<accession>A0A7R9HBN6</accession>
<proteinExistence type="predicted"/>
<reference evidence="1" key="1">
    <citation type="submission" date="2020-11" db="EMBL/GenBank/DDBJ databases">
        <authorList>
            <person name="Tran Van P."/>
        </authorList>
    </citation>
    <scope>NUCLEOTIDE SEQUENCE</scope>
</reference>
<name>A0A7R9HBN6_TIMPO</name>
<sequence>MDPDCRADSRKNTFSEVSTLMMTKGTATVDKVVRLCLHGLGVRPELELQPTAIDFGTVQVVLSDVIFIIYWMDVDTTLRSATRQLYTPITLKSVGVIETRVLRLTNPCCLPLTYRYRKVACLEVKPAWVTLKANSALEVVVSVKPVNIGTVNTSLVLELLSPECPSTKDSKYVVVGHRTLTVSYNAPSVTILPKIVFNLGISPLRGNEVGFLTGDVRFDMDVPKPRGAMLRADLTETSPWPRLETCDVTERGEPEDRATWTGVKKGSWPNNRPPTTWPHYVVPKTEERPTKEQRSFGVRTESLARAREGLPDCPGVKGPVYYLDI</sequence>
<gene>
    <name evidence="1" type="ORF">TPSB3V08_LOCUS10694</name>
</gene>
<dbReference type="EMBL" id="OD010191">
    <property type="protein sequence ID" value="CAD7415962.1"/>
    <property type="molecule type" value="Genomic_DNA"/>
</dbReference>
<protein>
    <submittedName>
        <fullName evidence="1">Uncharacterized protein</fullName>
    </submittedName>
</protein>